<evidence type="ECO:0000256" key="1">
    <source>
        <dbReference type="SAM" id="MobiDB-lite"/>
    </source>
</evidence>
<dbReference type="HOGENOM" id="CLU_2654917_0_0_1"/>
<dbReference type="InParanoid" id="B0DLB3"/>
<dbReference type="EMBL" id="DS547117">
    <property type="protein sequence ID" value="EDR04622.1"/>
    <property type="molecule type" value="Genomic_DNA"/>
</dbReference>
<protein>
    <submittedName>
        <fullName evidence="2">Predicted protein</fullName>
    </submittedName>
</protein>
<organism evidence="3">
    <name type="scientific">Laccaria bicolor (strain S238N-H82 / ATCC MYA-4686)</name>
    <name type="common">Bicoloured deceiver</name>
    <name type="synonym">Laccaria laccata var. bicolor</name>
    <dbReference type="NCBI Taxonomy" id="486041"/>
    <lineage>
        <taxon>Eukaryota</taxon>
        <taxon>Fungi</taxon>
        <taxon>Dikarya</taxon>
        <taxon>Basidiomycota</taxon>
        <taxon>Agaricomycotina</taxon>
        <taxon>Agaricomycetes</taxon>
        <taxon>Agaricomycetidae</taxon>
        <taxon>Agaricales</taxon>
        <taxon>Agaricineae</taxon>
        <taxon>Hydnangiaceae</taxon>
        <taxon>Laccaria</taxon>
    </lineage>
</organism>
<evidence type="ECO:0000313" key="2">
    <source>
        <dbReference type="EMBL" id="EDR04622.1"/>
    </source>
</evidence>
<dbReference type="AlphaFoldDB" id="B0DLB3"/>
<sequence length="76" mass="8910">MKWFIDLSFPTFPIYSHLFSRSASRQYDQMSFPSFPNAEDRSESRSDTYPPPSATTLSIRRNGEELHKCSQVWSMQ</sequence>
<gene>
    <name evidence="2" type="ORF">LACBIDRAFT_304295</name>
</gene>
<dbReference type="KEGG" id="lbc:LACBIDRAFT_304295"/>
<reference evidence="2 3" key="1">
    <citation type="journal article" date="2008" name="Nature">
        <title>The genome of Laccaria bicolor provides insights into mycorrhizal symbiosis.</title>
        <authorList>
            <person name="Martin F."/>
            <person name="Aerts A."/>
            <person name="Ahren D."/>
            <person name="Brun A."/>
            <person name="Danchin E.G.J."/>
            <person name="Duchaussoy F."/>
            <person name="Gibon J."/>
            <person name="Kohler A."/>
            <person name="Lindquist E."/>
            <person name="Pereda V."/>
            <person name="Salamov A."/>
            <person name="Shapiro H.J."/>
            <person name="Wuyts J."/>
            <person name="Blaudez D."/>
            <person name="Buee M."/>
            <person name="Brokstein P."/>
            <person name="Canbaeck B."/>
            <person name="Cohen D."/>
            <person name="Courty P.E."/>
            <person name="Coutinho P.M."/>
            <person name="Delaruelle C."/>
            <person name="Detter J.C."/>
            <person name="Deveau A."/>
            <person name="DiFazio S."/>
            <person name="Duplessis S."/>
            <person name="Fraissinet-Tachet L."/>
            <person name="Lucic E."/>
            <person name="Frey-Klett P."/>
            <person name="Fourrey C."/>
            <person name="Feussner I."/>
            <person name="Gay G."/>
            <person name="Grimwood J."/>
            <person name="Hoegger P.J."/>
            <person name="Jain P."/>
            <person name="Kilaru S."/>
            <person name="Labbe J."/>
            <person name="Lin Y.C."/>
            <person name="Legue V."/>
            <person name="Le Tacon F."/>
            <person name="Marmeisse R."/>
            <person name="Melayah D."/>
            <person name="Montanini B."/>
            <person name="Muratet M."/>
            <person name="Nehls U."/>
            <person name="Niculita-Hirzel H."/>
            <person name="Oudot-Le Secq M.P."/>
            <person name="Peter M."/>
            <person name="Quesneville H."/>
            <person name="Rajashekar B."/>
            <person name="Reich M."/>
            <person name="Rouhier N."/>
            <person name="Schmutz J."/>
            <person name="Yin T."/>
            <person name="Chalot M."/>
            <person name="Henrissat B."/>
            <person name="Kuees U."/>
            <person name="Lucas S."/>
            <person name="Van de Peer Y."/>
            <person name="Podila G.K."/>
            <person name="Polle A."/>
            <person name="Pukkila P.J."/>
            <person name="Richardson P.M."/>
            <person name="Rouze P."/>
            <person name="Sanders I.R."/>
            <person name="Stajich J.E."/>
            <person name="Tunlid A."/>
            <person name="Tuskan G."/>
            <person name="Grigoriev I.V."/>
        </authorList>
    </citation>
    <scope>NUCLEOTIDE SEQUENCE [LARGE SCALE GENOMIC DNA]</scope>
    <source>
        <strain evidence="3">S238N-H82 / ATCC MYA-4686</strain>
    </source>
</reference>
<proteinExistence type="predicted"/>
<dbReference type="RefSeq" id="XP_001884794.1">
    <property type="nucleotide sequence ID" value="XM_001884759.1"/>
</dbReference>
<dbReference type="GeneID" id="6080357"/>
<evidence type="ECO:0000313" key="3">
    <source>
        <dbReference type="Proteomes" id="UP000001194"/>
    </source>
</evidence>
<feature type="region of interest" description="Disordered" evidence="1">
    <location>
        <begin position="30"/>
        <end position="58"/>
    </location>
</feature>
<name>B0DLB3_LACBS</name>
<keyword evidence="3" id="KW-1185">Reference proteome</keyword>
<accession>B0DLB3</accession>
<dbReference type="Proteomes" id="UP000001194">
    <property type="component" value="Unassembled WGS sequence"/>
</dbReference>